<dbReference type="PROSITE" id="PS01151">
    <property type="entry name" value="FIMBRIAL_USHER"/>
    <property type="match status" value="1"/>
</dbReference>
<comment type="similarity">
    <text evidence="2 10">Belongs to the fimbrial export usher family.</text>
</comment>
<evidence type="ECO:0000313" key="14">
    <source>
        <dbReference type="Proteomes" id="UP000220639"/>
    </source>
</evidence>
<evidence type="ECO:0000256" key="1">
    <source>
        <dbReference type="ARBA" id="ARBA00004571"/>
    </source>
</evidence>
<proteinExistence type="inferred from homology"/>
<protein>
    <submittedName>
        <fullName evidence="13">Fimbrial biogenesis outer membrane usher protein</fullName>
    </submittedName>
</protein>
<evidence type="ECO:0000256" key="4">
    <source>
        <dbReference type="ARBA" id="ARBA00022452"/>
    </source>
</evidence>
<evidence type="ECO:0000256" key="9">
    <source>
        <dbReference type="ARBA" id="ARBA00023237"/>
    </source>
</evidence>
<keyword evidence="8 10" id="KW-0472">Membrane</keyword>
<evidence type="ECO:0000256" key="8">
    <source>
        <dbReference type="ARBA" id="ARBA00023136"/>
    </source>
</evidence>
<dbReference type="InterPro" id="IPR018030">
    <property type="entry name" value="Fimbrial_membr_usher_CS"/>
</dbReference>
<keyword evidence="4" id="KW-1134">Transmembrane beta strand</keyword>
<dbReference type="GO" id="GO:0009297">
    <property type="term" value="P:pilus assembly"/>
    <property type="evidence" value="ECO:0007669"/>
    <property type="project" value="InterPro"/>
</dbReference>
<evidence type="ECO:0000256" key="6">
    <source>
        <dbReference type="ARBA" id="ARBA00022692"/>
    </source>
</evidence>
<dbReference type="Gene3D" id="2.60.40.2070">
    <property type="match status" value="1"/>
</dbReference>
<keyword evidence="9 10" id="KW-0998">Cell outer membrane</keyword>
<name>A0A285AX70_9ENTR</name>
<dbReference type="PANTHER" id="PTHR30451">
    <property type="entry name" value="OUTER MEMBRANE USHER PROTEIN"/>
    <property type="match status" value="1"/>
</dbReference>
<evidence type="ECO:0000256" key="2">
    <source>
        <dbReference type="ARBA" id="ARBA00008064"/>
    </source>
</evidence>
<dbReference type="Gene3D" id="3.10.20.410">
    <property type="match status" value="1"/>
</dbReference>
<sequence length="866" mass="93994">MTSVVLRITRNSNYFASPGRDIVKNNTSDMTSVYSAIAAPTGGIFLLPTAIFLLCQSGIARAEDYFDPAALEFANPQQKTADLHYFAKSGGQQPGTYPVSIWVNNQEIAQSEVTFVDSNGALQPQLTPAQLAEYGVNVSAFPAFNTLHEGEPFTHIERYIPDASSRFDFATQRLNLSIPQAAMNVQSRGYVDPARWDEGIPAAFVNYNLTGSQTRQSDDNSRSSYLNLRSGVNFGAWRLRNVSSMEYDRTRRWNSQSTWLQRDLKSLKSLLRMGDTFTSGDVFDSVQFRGVQLMSDDEMLPDSQRGFAPTIRGMAHSNAKVTISQHGYVIYETFVSPGAFAISDLYPTAQSGDLEVQVKESDGSVRTFTQPFSAVPFMLREGRVKFSLSAGRYHSGQSRTPSPTFLQGTLFYGLPAEFTLYGGSQLAQDYQSWALGVGRGFGELGSLGGDATWANTTTPSGKRSAGHSLRVQYQKDFAGTGTSFSLASYRYSSGGYYDFSEANALESRNGLVDNKRSREEISVSQAFGGMSSLAISAWSQEYWHRQSRDETIHLGFYSAWRGVSWGVGYYYTQSSDRQKADRSWSFNLSIPLGGPLAESAISYSTTSGNNGRTSQQASLYGSIPRNPNLYYSLQQGYANGGQGSNSSASLDYHGGYGTAQLGYRQDSASHQLTWGASGSIVAHPHGVTLGQTVGESFAIVRAPGAADVAIQNGSNVHTDWRGYAVVPSLTAYRKNTITLDTESLADDADVELEGQTVIPGGGAVVQANYQTHIGNRVLFTLSDSRGPLPFGASVRLHKAEDEQGAAPGGMVADGGQVYLSGIPQEGTLDVAWNADNISRKCALHFHLTDTVQQGQSPVKTVSGVCQ</sequence>
<dbReference type="InterPro" id="IPR037224">
    <property type="entry name" value="PapC_N_sf"/>
</dbReference>
<keyword evidence="6 10" id="KW-0812">Transmembrane</keyword>
<evidence type="ECO:0000256" key="7">
    <source>
        <dbReference type="ARBA" id="ARBA00022729"/>
    </source>
</evidence>
<dbReference type="InterPro" id="IPR000015">
    <property type="entry name" value="Fimb_usher"/>
</dbReference>
<dbReference type="AlphaFoldDB" id="A0A285AX70"/>
<organism evidence="13 14">
    <name type="scientific">Klebsiella grimontii</name>
    <dbReference type="NCBI Taxonomy" id="2058152"/>
    <lineage>
        <taxon>Bacteria</taxon>
        <taxon>Pseudomonadati</taxon>
        <taxon>Pseudomonadota</taxon>
        <taxon>Gammaproteobacteria</taxon>
        <taxon>Enterobacterales</taxon>
        <taxon>Enterobacteriaceae</taxon>
        <taxon>Klebsiella/Raoultella group</taxon>
        <taxon>Klebsiella</taxon>
    </lineage>
</organism>
<evidence type="ECO:0000256" key="10">
    <source>
        <dbReference type="RuleBase" id="RU003884"/>
    </source>
</evidence>
<dbReference type="PANTHER" id="PTHR30451:SF21">
    <property type="entry name" value="FIMBRIAL USHER DOMAIN-CONTAINING PROTEIN YDET-RELATED"/>
    <property type="match status" value="1"/>
</dbReference>
<dbReference type="FunFam" id="2.60.40.2610:FF:000001">
    <property type="entry name" value="Outer membrane fimbrial usher protein"/>
    <property type="match status" value="1"/>
</dbReference>
<dbReference type="Pfam" id="PF00577">
    <property type="entry name" value="Usher"/>
    <property type="match status" value="1"/>
</dbReference>
<comment type="subcellular location">
    <subcellularLocation>
        <location evidence="1 10">Cell outer membrane</location>
        <topology evidence="1 10">Multi-pass membrane protein</topology>
    </subcellularLocation>
</comment>
<dbReference type="Gene3D" id="2.60.40.3110">
    <property type="match status" value="1"/>
</dbReference>
<dbReference type="GO" id="GO:0015473">
    <property type="term" value="F:fimbrial usher porin activity"/>
    <property type="evidence" value="ECO:0007669"/>
    <property type="project" value="InterPro"/>
</dbReference>
<dbReference type="Pfam" id="PF13954">
    <property type="entry name" value="PapC_N"/>
    <property type="match status" value="1"/>
</dbReference>
<dbReference type="FunFam" id="2.60.40.3110:FF:000001">
    <property type="entry name" value="Putative fimbrial outer membrane usher"/>
    <property type="match status" value="1"/>
</dbReference>
<evidence type="ECO:0000259" key="11">
    <source>
        <dbReference type="Pfam" id="PF13953"/>
    </source>
</evidence>
<keyword evidence="3 10" id="KW-0813">Transport</keyword>
<dbReference type="SUPFAM" id="SSF141729">
    <property type="entry name" value="FimD N-terminal domain-like"/>
    <property type="match status" value="1"/>
</dbReference>
<dbReference type="InterPro" id="IPR025885">
    <property type="entry name" value="PapC_N"/>
</dbReference>
<evidence type="ECO:0000259" key="12">
    <source>
        <dbReference type="Pfam" id="PF13954"/>
    </source>
</evidence>
<evidence type="ECO:0000256" key="3">
    <source>
        <dbReference type="ARBA" id="ARBA00022448"/>
    </source>
</evidence>
<feature type="domain" description="PapC N-terminal" evidence="12">
    <location>
        <begin position="65"/>
        <end position="210"/>
    </location>
</feature>
<dbReference type="InterPro" id="IPR043142">
    <property type="entry name" value="PapC-like_C_sf"/>
</dbReference>
<reference evidence="14" key="1">
    <citation type="submission" date="2017-08" db="EMBL/GenBank/DDBJ databases">
        <authorList>
            <person name="Brisse S."/>
        </authorList>
    </citation>
    <scope>NUCLEOTIDE SEQUENCE [LARGE SCALE GENOMIC DNA]</scope>
    <source>
        <strain evidence="14">06D021</strain>
    </source>
</reference>
<accession>A0A285AX70</accession>
<gene>
    <name evidence="13" type="ORF">KOSB73_20065</name>
</gene>
<dbReference type="InterPro" id="IPR025949">
    <property type="entry name" value="PapC-like_C"/>
</dbReference>
<evidence type="ECO:0000256" key="5">
    <source>
        <dbReference type="ARBA" id="ARBA00022558"/>
    </source>
</evidence>
<dbReference type="InterPro" id="IPR042186">
    <property type="entry name" value="FimD_plug_dom"/>
</dbReference>
<dbReference type="Proteomes" id="UP000220639">
    <property type="component" value="Unassembled WGS sequence"/>
</dbReference>
<keyword evidence="5 10" id="KW-1029">Fimbrium biogenesis</keyword>
<dbReference type="Gene3D" id="2.60.40.2610">
    <property type="entry name" value="Outer membrane usher protein FimD, plug domain"/>
    <property type="match status" value="1"/>
</dbReference>
<keyword evidence="7" id="KW-0732">Signal</keyword>
<feature type="domain" description="PapC-like C-terminal" evidence="11">
    <location>
        <begin position="778"/>
        <end position="848"/>
    </location>
</feature>
<evidence type="ECO:0000313" key="13">
    <source>
        <dbReference type="EMBL" id="SNU33280.1"/>
    </source>
</evidence>
<dbReference type="GO" id="GO:0009279">
    <property type="term" value="C:cell outer membrane"/>
    <property type="evidence" value="ECO:0007669"/>
    <property type="project" value="UniProtKB-SubCell"/>
</dbReference>
<dbReference type="Pfam" id="PF13953">
    <property type="entry name" value="PapC_C"/>
    <property type="match status" value="1"/>
</dbReference>
<dbReference type="EMBL" id="FZTC01000012">
    <property type="protein sequence ID" value="SNU33280.1"/>
    <property type="molecule type" value="Genomic_DNA"/>
</dbReference>